<dbReference type="SUPFAM" id="SSF81321">
    <property type="entry name" value="Family A G protein-coupled receptor-like"/>
    <property type="match status" value="1"/>
</dbReference>
<protein>
    <submittedName>
        <fullName evidence="2">Uncharacterized protein</fullName>
    </submittedName>
</protein>
<evidence type="ECO:0000313" key="4">
    <source>
        <dbReference type="Proteomes" id="UP000663829"/>
    </source>
</evidence>
<sequence>MINSTALTATPILQNGTTLQAIVWCFFMPLIHVFGLFSNLLCIIVFFSKTFINKPIAIYFIALLVSDSITLMIGYFEMLEREKQMLNGNLCFLNRSVIKTISDYIFNIARRICIEWLLYKVLWTRVSTILLAVLSIQRSRTFFSLSYHETRLCAVLAVLLSAFGAFVITCFEWMSFSCSKPESPLFFAQLFGAIMENQQTRTELLKIAKLPLKDEYKCLESAINYFKNDTIFYQQLFDVQVRK</sequence>
<keyword evidence="1" id="KW-0472">Membrane</keyword>
<dbReference type="Proteomes" id="UP000663829">
    <property type="component" value="Unassembled WGS sequence"/>
</dbReference>
<accession>A0A815IYE8</accession>
<dbReference type="Proteomes" id="UP000681722">
    <property type="component" value="Unassembled WGS sequence"/>
</dbReference>
<evidence type="ECO:0000256" key="1">
    <source>
        <dbReference type="SAM" id="Phobius"/>
    </source>
</evidence>
<dbReference type="AlphaFoldDB" id="A0A815IYE8"/>
<gene>
    <name evidence="2" type="ORF">GPM918_LOCUS31946</name>
    <name evidence="3" type="ORF">SRO942_LOCUS32600</name>
</gene>
<dbReference type="EMBL" id="CAJOBC010076682">
    <property type="protein sequence ID" value="CAF4260877.1"/>
    <property type="molecule type" value="Genomic_DNA"/>
</dbReference>
<dbReference type="OrthoDB" id="10037880at2759"/>
<dbReference type="Gene3D" id="1.20.1070.10">
    <property type="entry name" value="Rhodopsin 7-helix transmembrane proteins"/>
    <property type="match status" value="1"/>
</dbReference>
<keyword evidence="4" id="KW-1185">Reference proteome</keyword>
<name>A0A815IYE8_9BILA</name>
<feature type="transmembrane region" description="Helical" evidence="1">
    <location>
        <begin position="56"/>
        <end position="76"/>
    </location>
</feature>
<keyword evidence="1" id="KW-1133">Transmembrane helix</keyword>
<dbReference type="EMBL" id="CAJNOQ010016013">
    <property type="protein sequence ID" value="CAF1372940.1"/>
    <property type="molecule type" value="Genomic_DNA"/>
</dbReference>
<comment type="caution">
    <text evidence="2">The sequence shown here is derived from an EMBL/GenBank/DDBJ whole genome shotgun (WGS) entry which is preliminary data.</text>
</comment>
<evidence type="ECO:0000313" key="2">
    <source>
        <dbReference type="EMBL" id="CAF1372940.1"/>
    </source>
</evidence>
<feature type="transmembrane region" description="Helical" evidence="1">
    <location>
        <begin position="154"/>
        <end position="176"/>
    </location>
</feature>
<organism evidence="2 4">
    <name type="scientific">Didymodactylos carnosus</name>
    <dbReference type="NCBI Taxonomy" id="1234261"/>
    <lineage>
        <taxon>Eukaryota</taxon>
        <taxon>Metazoa</taxon>
        <taxon>Spiralia</taxon>
        <taxon>Gnathifera</taxon>
        <taxon>Rotifera</taxon>
        <taxon>Eurotatoria</taxon>
        <taxon>Bdelloidea</taxon>
        <taxon>Philodinida</taxon>
        <taxon>Philodinidae</taxon>
        <taxon>Didymodactylos</taxon>
    </lineage>
</organism>
<proteinExistence type="predicted"/>
<reference evidence="2" key="1">
    <citation type="submission" date="2021-02" db="EMBL/GenBank/DDBJ databases">
        <authorList>
            <person name="Nowell W R."/>
        </authorList>
    </citation>
    <scope>NUCLEOTIDE SEQUENCE</scope>
</reference>
<evidence type="ECO:0000313" key="3">
    <source>
        <dbReference type="EMBL" id="CAF4260877.1"/>
    </source>
</evidence>
<keyword evidence="1" id="KW-0812">Transmembrane</keyword>
<feature type="transmembrane region" description="Helical" evidence="1">
    <location>
        <begin position="21"/>
        <end position="47"/>
    </location>
</feature>